<dbReference type="InterPro" id="IPR019533">
    <property type="entry name" value="Peptidase_S26"/>
</dbReference>
<keyword evidence="6" id="KW-1185">Reference proteome</keyword>
<comment type="subcellular location">
    <subcellularLocation>
        <location evidence="3">Membrane</location>
        <topology evidence="3">Single-pass type II membrane protein</topology>
    </subcellularLocation>
</comment>
<keyword evidence="3 5" id="KW-0378">Hydrolase</keyword>
<reference evidence="6" key="1">
    <citation type="journal article" date="2024" name="J Bioinform Genom">
        <title>Complete genome sequence of the type strain bacterium Sphaerochaeta associata GLS2t (VKM B-2742)t.</title>
        <authorList>
            <person name="Troshina O.Y."/>
            <person name="Tepeeva A.N."/>
            <person name="Arzamasceva V.O."/>
            <person name="Whitman W.B."/>
            <person name="Varghese N."/>
            <person name="Shapiro N."/>
            <person name="Woyke T."/>
            <person name="Kripides N.C."/>
            <person name="Vasilenko O.V."/>
        </authorList>
    </citation>
    <scope>NUCLEOTIDE SEQUENCE [LARGE SCALE GENOMIC DNA]</scope>
    <source>
        <strain evidence="6">GLS2T</strain>
    </source>
</reference>
<dbReference type="PANTHER" id="PTHR43390:SF1">
    <property type="entry name" value="CHLOROPLAST PROCESSING PEPTIDASE"/>
    <property type="match status" value="1"/>
</dbReference>
<sequence>MEQLLSFIERNTIRFLTHRKALKAYEVANKPKRTFIGEVKGWADALVFAVFAVLLINQYIFQLFVIPTPSMDGTLNVGDRVFVSKTIYGIEVYPSGPKILSANRQVNRDDIITFYNPEYKSKGPFFDILSQIIYMGTFSLVNIDRNEDGSIAERLYVKRAIGMGLEHVRFNDGNIEIKRAGFSDYIDDQSFRTSLSLVDGPHRSIDANLYNGIKAWGSLFGYQEKGVDMNSVPSYLKSNYALVQNDNYPDDMYAFEMAKNRSKHLFDPSDSSARSASVSMKRGIYIPQGSVLPLGDNRDNSRDGRYFGPVSQKKINGSVRFLFWPLSRIRYMGNK</sequence>
<dbReference type="CDD" id="cd06530">
    <property type="entry name" value="S26_SPase_I"/>
    <property type="match status" value="2"/>
</dbReference>
<dbReference type="RefSeq" id="WP_244775178.1">
    <property type="nucleotide sequence ID" value="NZ_CP094929.1"/>
</dbReference>
<dbReference type="Proteomes" id="UP000829708">
    <property type="component" value="Chromosome"/>
</dbReference>
<dbReference type="InterPro" id="IPR036286">
    <property type="entry name" value="LexA/Signal_pep-like_sf"/>
</dbReference>
<dbReference type="PRINTS" id="PR00727">
    <property type="entry name" value="LEADERPTASE"/>
</dbReference>
<proteinExistence type="inferred from homology"/>
<dbReference type="GO" id="GO:0009003">
    <property type="term" value="F:signal peptidase activity"/>
    <property type="evidence" value="ECO:0007669"/>
    <property type="project" value="UniProtKB-EC"/>
</dbReference>
<feature type="domain" description="Peptidase S26" evidence="4">
    <location>
        <begin position="41"/>
        <end position="324"/>
    </location>
</feature>
<accession>A0ABY4DFF1</accession>
<evidence type="ECO:0000313" key="6">
    <source>
        <dbReference type="Proteomes" id="UP000829708"/>
    </source>
</evidence>
<dbReference type="EMBL" id="CP094929">
    <property type="protein sequence ID" value="UOM52665.1"/>
    <property type="molecule type" value="Genomic_DNA"/>
</dbReference>
<organism evidence="5 6">
    <name type="scientific">Sphaerochaeta associata</name>
    <dbReference type="NCBI Taxonomy" id="1129264"/>
    <lineage>
        <taxon>Bacteria</taxon>
        <taxon>Pseudomonadati</taxon>
        <taxon>Spirochaetota</taxon>
        <taxon>Spirochaetia</taxon>
        <taxon>Spirochaetales</taxon>
        <taxon>Sphaerochaetaceae</taxon>
        <taxon>Sphaerochaeta</taxon>
    </lineage>
</organism>
<evidence type="ECO:0000256" key="1">
    <source>
        <dbReference type="ARBA" id="ARBA00009370"/>
    </source>
</evidence>
<evidence type="ECO:0000256" key="2">
    <source>
        <dbReference type="ARBA" id="ARBA00019232"/>
    </source>
</evidence>
<keyword evidence="3" id="KW-0812">Transmembrane</keyword>
<feature type="transmembrane region" description="Helical" evidence="3">
    <location>
        <begin position="42"/>
        <end position="61"/>
    </location>
</feature>
<keyword evidence="3" id="KW-0472">Membrane</keyword>
<name>A0ABY4DFF1_9SPIR</name>
<keyword evidence="3" id="KW-1133">Transmembrane helix</keyword>
<dbReference type="PANTHER" id="PTHR43390">
    <property type="entry name" value="SIGNAL PEPTIDASE I"/>
    <property type="match status" value="1"/>
</dbReference>
<dbReference type="Gene3D" id="2.10.109.10">
    <property type="entry name" value="Umud Fragment, subunit A"/>
    <property type="match status" value="1"/>
</dbReference>
<dbReference type="NCBIfam" id="TIGR02227">
    <property type="entry name" value="sigpep_I_bact"/>
    <property type="match status" value="2"/>
</dbReference>
<protein>
    <recommendedName>
        <fullName evidence="2 3">Signal peptidase I</fullName>
        <ecNumber evidence="3">3.4.21.89</ecNumber>
    </recommendedName>
</protein>
<evidence type="ECO:0000313" key="5">
    <source>
        <dbReference type="EMBL" id="UOM52665.1"/>
    </source>
</evidence>
<comment type="similarity">
    <text evidence="1 3">Belongs to the peptidase S26 family.</text>
</comment>
<evidence type="ECO:0000256" key="3">
    <source>
        <dbReference type="RuleBase" id="RU362042"/>
    </source>
</evidence>
<dbReference type="SUPFAM" id="SSF51306">
    <property type="entry name" value="LexA/Signal peptidase"/>
    <property type="match status" value="1"/>
</dbReference>
<dbReference type="Pfam" id="PF10502">
    <property type="entry name" value="Peptidase_S26"/>
    <property type="match status" value="1"/>
</dbReference>
<gene>
    <name evidence="5" type="primary">lepB</name>
    <name evidence="5" type="ORF">MUG09_07840</name>
</gene>
<evidence type="ECO:0000259" key="4">
    <source>
        <dbReference type="Pfam" id="PF10502"/>
    </source>
</evidence>
<comment type="catalytic activity">
    <reaction evidence="3">
        <text>Cleavage of hydrophobic, N-terminal signal or leader sequences from secreted and periplasmic proteins.</text>
        <dbReference type="EC" id="3.4.21.89"/>
    </reaction>
</comment>
<dbReference type="InterPro" id="IPR000223">
    <property type="entry name" value="Pept_S26A_signal_pept_1"/>
</dbReference>
<dbReference type="EC" id="3.4.21.89" evidence="3"/>
<keyword evidence="3" id="KW-0645">Protease</keyword>